<feature type="domain" description="HTH tetR-type" evidence="5">
    <location>
        <begin position="11"/>
        <end position="71"/>
    </location>
</feature>
<name>A0ABR5CI57_9MICO</name>
<evidence type="ECO:0000256" key="2">
    <source>
        <dbReference type="ARBA" id="ARBA00023125"/>
    </source>
</evidence>
<dbReference type="PANTHER" id="PTHR47506:SF6">
    <property type="entry name" value="HTH-TYPE TRANSCRIPTIONAL REPRESSOR NEMR"/>
    <property type="match status" value="1"/>
</dbReference>
<dbReference type="Proteomes" id="UP000032503">
    <property type="component" value="Unassembled WGS sequence"/>
</dbReference>
<comment type="caution">
    <text evidence="6">The sequence shown here is derived from an EMBL/GenBank/DDBJ whole genome shotgun (WGS) entry which is preliminary data.</text>
</comment>
<evidence type="ECO:0000256" key="1">
    <source>
        <dbReference type="ARBA" id="ARBA00023015"/>
    </source>
</evidence>
<keyword evidence="1" id="KW-0805">Transcription regulation</keyword>
<dbReference type="InterPro" id="IPR001647">
    <property type="entry name" value="HTH_TetR"/>
</dbReference>
<dbReference type="Pfam" id="PF00440">
    <property type="entry name" value="TetR_N"/>
    <property type="match status" value="1"/>
</dbReference>
<evidence type="ECO:0000313" key="7">
    <source>
        <dbReference type="Proteomes" id="UP000032503"/>
    </source>
</evidence>
<dbReference type="PANTHER" id="PTHR47506">
    <property type="entry name" value="TRANSCRIPTIONAL REGULATORY PROTEIN"/>
    <property type="match status" value="1"/>
</dbReference>
<organism evidence="6 7">
    <name type="scientific">Agreia bicolorata</name>
    <dbReference type="NCBI Taxonomy" id="110935"/>
    <lineage>
        <taxon>Bacteria</taxon>
        <taxon>Bacillati</taxon>
        <taxon>Actinomycetota</taxon>
        <taxon>Actinomycetes</taxon>
        <taxon>Micrococcales</taxon>
        <taxon>Microbacteriaceae</taxon>
        <taxon>Agreia</taxon>
    </lineage>
</organism>
<evidence type="ECO:0000313" key="6">
    <source>
        <dbReference type="EMBL" id="KJC65241.1"/>
    </source>
</evidence>
<evidence type="ECO:0000259" key="5">
    <source>
        <dbReference type="PROSITE" id="PS50977"/>
    </source>
</evidence>
<evidence type="ECO:0000256" key="3">
    <source>
        <dbReference type="ARBA" id="ARBA00023163"/>
    </source>
</evidence>
<dbReference type="SUPFAM" id="SSF48498">
    <property type="entry name" value="Tetracyclin repressor-like, C-terminal domain"/>
    <property type="match status" value="1"/>
</dbReference>
<sequence>MSKRGSYAKGVAKREEILERALEVVAQHGYQGASVKEIAEAVSLSQAGLLHYFTSKEELFAEILRTRDKHDQAAFAEPESMVDPTAFRRSYLAVVRYNAQVLGLVHLFARMNVDAASPEHPAHAYFRERGVGLRGMLSDIARTAWEGETGPAGMRPEQFAAIVQAVTDGLQAQWMLDPEIDMAGTIDALLAALIPGSAAPGDAD</sequence>
<keyword evidence="2 4" id="KW-0238">DNA-binding</keyword>
<dbReference type="RefSeq" id="WP_044440203.1">
    <property type="nucleotide sequence ID" value="NZ_JYFC01000002.1"/>
</dbReference>
<keyword evidence="7" id="KW-1185">Reference proteome</keyword>
<evidence type="ECO:0000256" key="4">
    <source>
        <dbReference type="PROSITE-ProRule" id="PRU00335"/>
    </source>
</evidence>
<keyword evidence="3" id="KW-0804">Transcription</keyword>
<dbReference type="InterPro" id="IPR036271">
    <property type="entry name" value="Tet_transcr_reg_TetR-rel_C_sf"/>
</dbReference>
<proteinExistence type="predicted"/>
<dbReference type="InterPro" id="IPR009057">
    <property type="entry name" value="Homeodomain-like_sf"/>
</dbReference>
<dbReference type="EMBL" id="JYFC01000002">
    <property type="protein sequence ID" value="KJC65241.1"/>
    <property type="molecule type" value="Genomic_DNA"/>
</dbReference>
<accession>A0ABR5CI57</accession>
<dbReference type="PRINTS" id="PR00455">
    <property type="entry name" value="HTHTETR"/>
</dbReference>
<dbReference type="PROSITE" id="PS50977">
    <property type="entry name" value="HTH_TETR_2"/>
    <property type="match status" value="1"/>
</dbReference>
<reference evidence="6 7" key="1">
    <citation type="journal article" date="2001" name="Int. J. Syst. Evol. Microbiol.">
        <title>Agreia bicolorata gen. nov., sp. nov., to accommodate actinobacteria isolated from narrow reed grass infected by the nematode Heteroanguina graminophila.</title>
        <authorList>
            <person name="Evtushenko L.I."/>
            <person name="Dorofeeva L.V."/>
            <person name="Dobrovolskaya T.G."/>
            <person name="Streshinskaya G.M."/>
            <person name="Subbotin S.A."/>
            <person name="Tiedje J.M."/>
        </authorList>
    </citation>
    <scope>NUCLEOTIDE SEQUENCE [LARGE SCALE GENOMIC DNA]</scope>
    <source>
        <strain evidence="6 7">VKM Ac-1804</strain>
    </source>
</reference>
<gene>
    <name evidence="6" type="ORF">TZ00_03610</name>
</gene>
<dbReference type="Gene3D" id="1.10.357.10">
    <property type="entry name" value="Tetracycline Repressor, domain 2"/>
    <property type="match status" value="1"/>
</dbReference>
<protein>
    <recommendedName>
        <fullName evidence="5">HTH tetR-type domain-containing protein</fullName>
    </recommendedName>
</protein>
<dbReference type="SUPFAM" id="SSF46689">
    <property type="entry name" value="Homeodomain-like"/>
    <property type="match status" value="1"/>
</dbReference>
<feature type="DNA-binding region" description="H-T-H motif" evidence="4">
    <location>
        <begin position="34"/>
        <end position="53"/>
    </location>
</feature>